<dbReference type="AlphaFoldDB" id="A0A238JA99"/>
<dbReference type="RefSeq" id="WP_099243323.1">
    <property type="nucleotide sequence ID" value="NZ_FXXP01000001.1"/>
</dbReference>
<evidence type="ECO:0000256" key="1">
    <source>
        <dbReference type="SAM" id="SignalP"/>
    </source>
</evidence>
<keyword evidence="1" id="KW-0732">Signal</keyword>
<keyword evidence="3" id="KW-1185">Reference proteome</keyword>
<organism evidence="2 3">
    <name type="scientific">Pelagimonas phthalicica</name>
    <dbReference type="NCBI Taxonomy" id="1037362"/>
    <lineage>
        <taxon>Bacteria</taxon>
        <taxon>Pseudomonadati</taxon>
        <taxon>Pseudomonadota</taxon>
        <taxon>Alphaproteobacteria</taxon>
        <taxon>Rhodobacterales</taxon>
        <taxon>Roseobacteraceae</taxon>
        <taxon>Pelagimonas</taxon>
    </lineage>
</organism>
<dbReference type="Proteomes" id="UP000225972">
    <property type="component" value="Unassembled WGS sequence"/>
</dbReference>
<proteinExistence type="predicted"/>
<feature type="chain" id="PRO_5013189715" evidence="1">
    <location>
        <begin position="25"/>
        <end position="119"/>
    </location>
</feature>
<dbReference type="OrthoDB" id="9992912at2"/>
<feature type="signal peptide" evidence="1">
    <location>
        <begin position="1"/>
        <end position="24"/>
    </location>
</feature>
<accession>A0A238JA99</accession>
<evidence type="ECO:0000313" key="3">
    <source>
        <dbReference type="Proteomes" id="UP000225972"/>
    </source>
</evidence>
<name>A0A238JA99_9RHOB</name>
<dbReference type="EMBL" id="FXXP01000001">
    <property type="protein sequence ID" value="SMX27134.1"/>
    <property type="molecule type" value="Genomic_DNA"/>
</dbReference>
<sequence length="119" mass="12819">MRNILVISALAAMVVGALPSPASANTRAIEAEQRKILTACQDRLFGVPPQGAETFMETTYNQGHPIVRVVPGGIVNEWQARDINSCAARTLGFQGPLASSTYGCPVGYRGMYRGTLYCR</sequence>
<reference evidence="3" key="1">
    <citation type="submission" date="2017-05" db="EMBL/GenBank/DDBJ databases">
        <authorList>
            <person name="Rodrigo-Torres L."/>
            <person name="Arahal R. D."/>
            <person name="Lucena T."/>
        </authorList>
    </citation>
    <scope>NUCLEOTIDE SEQUENCE [LARGE SCALE GENOMIC DNA]</scope>
    <source>
        <strain evidence="3">CECT 8649</strain>
    </source>
</reference>
<gene>
    <name evidence="2" type="ORF">TRP8649_01236</name>
</gene>
<protein>
    <submittedName>
        <fullName evidence="2">Uncharacterized protein</fullName>
    </submittedName>
</protein>
<evidence type="ECO:0000313" key="2">
    <source>
        <dbReference type="EMBL" id="SMX27134.1"/>
    </source>
</evidence>